<dbReference type="InterPro" id="IPR013757">
    <property type="entry name" value="Topo_IIA_A_a_sf"/>
</dbReference>
<feature type="compositionally biased region" description="Acidic residues" evidence="10">
    <location>
        <begin position="875"/>
        <end position="885"/>
    </location>
</feature>
<dbReference type="InterPro" id="IPR013760">
    <property type="entry name" value="Topo_IIA-like_dom_sf"/>
</dbReference>
<dbReference type="GO" id="GO:0034335">
    <property type="term" value="F:DNA negative supercoiling activity"/>
    <property type="evidence" value="ECO:0007669"/>
    <property type="project" value="UniProtKB-ARBA"/>
</dbReference>
<evidence type="ECO:0000256" key="2">
    <source>
        <dbReference type="ARBA" id="ARBA00008263"/>
    </source>
</evidence>
<dbReference type="GO" id="GO:0006265">
    <property type="term" value="P:DNA topological change"/>
    <property type="evidence" value="ECO:0007669"/>
    <property type="project" value="UniProtKB-UniRule"/>
</dbReference>
<dbReference type="GO" id="GO:0005737">
    <property type="term" value="C:cytoplasm"/>
    <property type="evidence" value="ECO:0007669"/>
    <property type="project" value="UniProtKB-SubCell"/>
</dbReference>
<evidence type="ECO:0000256" key="4">
    <source>
        <dbReference type="ARBA" id="ARBA00022840"/>
    </source>
</evidence>
<dbReference type="FunFam" id="3.90.199.10:FF:000001">
    <property type="entry name" value="DNA gyrase subunit A"/>
    <property type="match status" value="1"/>
</dbReference>
<dbReference type="Pfam" id="PF03989">
    <property type="entry name" value="DNA_gyraseA_C"/>
    <property type="match status" value="6"/>
</dbReference>
<dbReference type="GO" id="GO:0005694">
    <property type="term" value="C:chromosome"/>
    <property type="evidence" value="ECO:0007669"/>
    <property type="project" value="InterPro"/>
</dbReference>
<dbReference type="NCBIfam" id="NF004043">
    <property type="entry name" value="PRK05560.1"/>
    <property type="match status" value="1"/>
</dbReference>
<evidence type="ECO:0000313" key="13">
    <source>
        <dbReference type="Proteomes" id="UP000324738"/>
    </source>
</evidence>
<organism evidence="12 13">
    <name type="scientific">Aureimonas fodinaquatilis</name>
    <dbReference type="NCBI Taxonomy" id="2565783"/>
    <lineage>
        <taxon>Bacteria</taxon>
        <taxon>Pseudomonadati</taxon>
        <taxon>Pseudomonadota</taxon>
        <taxon>Alphaproteobacteria</taxon>
        <taxon>Hyphomicrobiales</taxon>
        <taxon>Aurantimonadaceae</taxon>
        <taxon>Aureimonas</taxon>
    </lineage>
</organism>
<dbReference type="NCBIfam" id="TIGR01063">
    <property type="entry name" value="gyrA"/>
    <property type="match status" value="1"/>
</dbReference>
<evidence type="ECO:0000256" key="5">
    <source>
        <dbReference type="ARBA" id="ARBA00023029"/>
    </source>
</evidence>
<evidence type="ECO:0000259" key="11">
    <source>
        <dbReference type="PROSITE" id="PS52040"/>
    </source>
</evidence>
<dbReference type="Proteomes" id="UP000324738">
    <property type="component" value="Unassembled WGS sequence"/>
</dbReference>
<dbReference type="InterPro" id="IPR006691">
    <property type="entry name" value="GyrA/parC_rep"/>
</dbReference>
<comment type="function">
    <text evidence="8">A type II topoisomerase that negatively supercoils closed circular double-stranded (ds) DNA in an ATP-dependent manner to modulate DNA topology and maintain chromosomes in an underwound state. Negative supercoiling favors strand separation, and DNA replication, transcription, recombination and repair, all of which involve strand separation. Also able to catalyze the interconversion of other topological isomers of dsDNA rings, including catenanes and knotted rings. Type II topoisomerases break and join 2 DNA strands simultaneously in an ATP-dependent manner.</text>
</comment>
<comment type="catalytic activity">
    <reaction evidence="1 8 9">
        <text>ATP-dependent breakage, passage and rejoining of double-stranded DNA.</text>
        <dbReference type="EC" id="5.6.2.2"/>
    </reaction>
</comment>
<keyword evidence="3 8" id="KW-0547">Nucleotide-binding</keyword>
<dbReference type="GO" id="GO:0005524">
    <property type="term" value="F:ATP binding"/>
    <property type="evidence" value="ECO:0007669"/>
    <property type="project" value="UniProtKB-UniRule"/>
</dbReference>
<feature type="domain" description="Topo IIA-type catalytic" evidence="11">
    <location>
        <begin position="18"/>
        <end position="508"/>
    </location>
</feature>
<dbReference type="OrthoDB" id="9806486at2"/>
<dbReference type="Pfam" id="PF00521">
    <property type="entry name" value="DNA_topoisoIV"/>
    <property type="match status" value="1"/>
</dbReference>
<dbReference type="Gene3D" id="1.10.268.10">
    <property type="entry name" value="Topoisomerase, domain 3"/>
    <property type="match status" value="1"/>
</dbReference>
<evidence type="ECO:0000256" key="1">
    <source>
        <dbReference type="ARBA" id="ARBA00000185"/>
    </source>
</evidence>
<dbReference type="Gene3D" id="3.90.199.10">
    <property type="entry name" value="Topoisomerase II, domain 5"/>
    <property type="match status" value="1"/>
</dbReference>
<dbReference type="EC" id="5.6.2.2" evidence="8"/>
<proteinExistence type="inferred from homology"/>
<dbReference type="PROSITE" id="PS52040">
    <property type="entry name" value="TOPO_IIA"/>
    <property type="match status" value="1"/>
</dbReference>
<comment type="caution">
    <text evidence="12">The sequence shown here is derived from an EMBL/GenBank/DDBJ whole genome shotgun (WGS) entry which is preliminary data.</text>
</comment>
<dbReference type="InterPro" id="IPR013758">
    <property type="entry name" value="Topo_IIA_A/C_ab"/>
</dbReference>
<dbReference type="CDD" id="cd00187">
    <property type="entry name" value="TOP4c"/>
    <property type="match status" value="1"/>
</dbReference>
<dbReference type="EMBL" id="VTWH01000002">
    <property type="protein sequence ID" value="KAA0971238.1"/>
    <property type="molecule type" value="Genomic_DNA"/>
</dbReference>
<evidence type="ECO:0000256" key="8">
    <source>
        <dbReference type="HAMAP-Rule" id="MF_01897"/>
    </source>
</evidence>
<dbReference type="HAMAP" id="MF_01897">
    <property type="entry name" value="GyrA"/>
    <property type="match status" value="1"/>
</dbReference>
<gene>
    <name evidence="8 12" type="primary">gyrA</name>
    <name evidence="12" type="ORF">FPY71_08500</name>
</gene>
<dbReference type="PANTHER" id="PTHR43493">
    <property type="entry name" value="DNA GYRASE/TOPOISOMERASE SUBUNIT A"/>
    <property type="match status" value="1"/>
</dbReference>
<evidence type="ECO:0000256" key="10">
    <source>
        <dbReference type="SAM" id="MobiDB-lite"/>
    </source>
</evidence>
<dbReference type="AlphaFoldDB" id="A0A5B0DY14"/>
<dbReference type="PANTHER" id="PTHR43493:SF5">
    <property type="entry name" value="DNA GYRASE SUBUNIT A, CHLOROPLASTIC_MITOCHONDRIAL"/>
    <property type="match status" value="1"/>
</dbReference>
<accession>A0A5B0DY14</accession>
<comment type="miscellaneous">
    <text evidence="8">Few gyrases are as efficient as E.coli at forming negative supercoils. Not all organisms have 2 type II topoisomerases; in organisms with a single type II topoisomerase this enzyme also has to decatenate newly replicated chromosomes.</text>
</comment>
<dbReference type="SUPFAM" id="SSF101904">
    <property type="entry name" value="GyrA/ParC C-terminal domain-like"/>
    <property type="match status" value="1"/>
</dbReference>
<dbReference type="InterPro" id="IPR035516">
    <property type="entry name" value="Gyrase/topoIV_suA_C"/>
</dbReference>
<feature type="region of interest" description="Disordered" evidence="10">
    <location>
        <begin position="869"/>
        <end position="892"/>
    </location>
</feature>
<comment type="subunit">
    <text evidence="8">Heterotetramer, composed of two GyrA and two GyrB chains. In the heterotetramer, GyrA contains the active site tyrosine that forms a transient covalent intermediate with DNA, while GyrB binds cofactors and catalyzes ATP hydrolysis.</text>
</comment>
<dbReference type="NCBIfam" id="NF004044">
    <property type="entry name" value="PRK05561.1"/>
    <property type="match status" value="1"/>
</dbReference>
<keyword evidence="6 8" id="KW-0238">DNA-binding</keyword>
<dbReference type="GO" id="GO:0003677">
    <property type="term" value="F:DNA binding"/>
    <property type="evidence" value="ECO:0007669"/>
    <property type="project" value="UniProtKB-UniRule"/>
</dbReference>
<evidence type="ECO:0000256" key="6">
    <source>
        <dbReference type="ARBA" id="ARBA00023125"/>
    </source>
</evidence>
<keyword evidence="13" id="KW-1185">Reference proteome</keyword>
<evidence type="ECO:0000256" key="3">
    <source>
        <dbReference type="ARBA" id="ARBA00022741"/>
    </source>
</evidence>
<dbReference type="FunFam" id="1.10.268.10:FF:000001">
    <property type="entry name" value="DNA gyrase subunit A"/>
    <property type="match status" value="1"/>
</dbReference>
<dbReference type="FunFam" id="3.30.1360.40:FF:000002">
    <property type="entry name" value="DNA gyrase subunit A"/>
    <property type="match status" value="1"/>
</dbReference>
<dbReference type="GO" id="GO:0006261">
    <property type="term" value="P:DNA-templated DNA replication"/>
    <property type="evidence" value="ECO:0007669"/>
    <property type="project" value="UniProtKB-UniRule"/>
</dbReference>
<feature type="short sequence motif" description="GyrA-box" evidence="8">
    <location>
        <begin position="535"/>
        <end position="541"/>
    </location>
</feature>
<evidence type="ECO:0000313" key="12">
    <source>
        <dbReference type="EMBL" id="KAA0971238.1"/>
    </source>
</evidence>
<dbReference type="Gene3D" id="3.30.1360.40">
    <property type="match status" value="1"/>
</dbReference>
<evidence type="ECO:0000256" key="7">
    <source>
        <dbReference type="ARBA" id="ARBA00023235"/>
    </source>
</evidence>
<dbReference type="SUPFAM" id="SSF56719">
    <property type="entry name" value="Type II DNA topoisomerase"/>
    <property type="match status" value="1"/>
</dbReference>
<evidence type="ECO:0000256" key="9">
    <source>
        <dbReference type="PROSITE-ProRule" id="PRU01384"/>
    </source>
</evidence>
<dbReference type="InterPro" id="IPR002205">
    <property type="entry name" value="Topo_IIA_dom_A"/>
</dbReference>
<dbReference type="Gene3D" id="2.120.10.90">
    <property type="entry name" value="DNA gyrase/topoisomerase IV, subunit A, C-terminal"/>
    <property type="match status" value="1"/>
</dbReference>
<keyword evidence="4 8" id="KW-0067">ATP-binding</keyword>
<feature type="active site" description="O-(5'-phospho-DNA)-tyrosine intermediate" evidence="8 9">
    <location>
        <position position="106"/>
    </location>
</feature>
<keyword evidence="8" id="KW-0963">Cytoplasm</keyword>
<dbReference type="InterPro" id="IPR050220">
    <property type="entry name" value="Type_II_DNA_Topoisomerases"/>
</dbReference>
<name>A0A5B0DY14_9HYPH</name>
<reference evidence="12 13" key="1">
    <citation type="submission" date="2019-08" db="EMBL/GenBank/DDBJ databases">
        <title>Aureimonas fodiniaquatilis sp. nov., isolated from a coal mine wastewater.</title>
        <authorList>
            <person name="Kim W."/>
        </authorList>
    </citation>
    <scope>NUCLEOTIDE SEQUENCE [LARGE SCALE GENOMIC DNA]</scope>
    <source>
        <strain evidence="12 13">CAU 1482</strain>
    </source>
</reference>
<comment type="similarity">
    <text evidence="2 8">Belongs to the type II topoisomerase GyrA/ParC subunit family.</text>
</comment>
<keyword evidence="5 8" id="KW-0799">Topoisomerase</keyword>
<sequence length="892" mass="98262">MQRSYLDYAMSVIVSRALPDVRDGLKPVHRRVLFAMSEMGLAFNRPFRKSAGVVGEVMGKYHPHGDSSIYDALVRMAQDFSLRAPLINGQGNFGSIDGDPAAAMRYTECRLQKVSEALLQDIDKETVDFQENYDGREMEPVVLPARVPNLLVNGSGGIAVGMATNIPPHNLGEVVNGCIAMIDNPAITLPELMEIIPGPDFPTGAIVLGRAGIASAYTTGRGSILMRGKVHFEQIRGDREAIVITEVPYQVNKASMIEKMADLVREKRVEGISDIRDESDREGYRVVVELKRDAAADVVLNQLYRFTPLQTSFGANIVALNGGKPEQLNLIDILSAFIAFREEVVNRRTKFLLRKARERAHVLVGLAIAVANIDEIIKLIREAPDPATAREQLMGREWEAKDVAPLIRLIDDPAHRISEQNTYRLSETQARAILDLRLQRLTALGRDEIGDELNQLGAEIKDYLDILSSRARVRDIIKEELAAARDEFATPRRTELSEGASDLDDEDLIPREDMVVTVSHGGYIKRVPLTTYRAQRRGGKGRSGMTLKGDEDSVTRLFVANTHTPVLFFSSRGIVYKEKVWRLPLATPQSRGKALVNMLPLEKGERITSILPLPNDEAAAENLNVMFATTRGTVRRNKLSDFVQVNRNGKIAMKLEEAGDEILAVATCSEDDDVLLTAASGQCIRFRTTDVRVFAGRNSVGVRGMSLAEGDKLISMAIMRHVEATPAERLTYLKMRRAVEGDPVSEDVIDEENAEDAPLSSERYAFLSANEEFVLTISEFGFGKRSSSYDFRVIGRGGKGIRATDVSRIGDIGPLIAGFPVEDGDQILLISDRGQMIRVPVNGIRIASRATKGVTIFNTAEGERVVSVERIPDQGEGEVDEDELPAEGGGSE</sequence>
<dbReference type="GO" id="GO:0009330">
    <property type="term" value="C:DNA topoisomerase type II (double strand cut, ATP-hydrolyzing) complex"/>
    <property type="evidence" value="ECO:0007669"/>
    <property type="project" value="TreeGrafter"/>
</dbReference>
<dbReference type="SMART" id="SM00434">
    <property type="entry name" value="TOP4c"/>
    <property type="match status" value="1"/>
</dbReference>
<keyword evidence="7 8" id="KW-0413">Isomerase</keyword>
<protein>
    <recommendedName>
        <fullName evidence="8">DNA gyrase subunit A</fullName>
        <ecNumber evidence="8">5.6.2.2</ecNumber>
    </recommendedName>
</protein>
<dbReference type="InterPro" id="IPR005743">
    <property type="entry name" value="GyrA"/>
</dbReference>
<comment type="subcellular location">
    <subcellularLocation>
        <location evidence="8">Cytoplasm</location>
    </subcellularLocation>
</comment>